<protein>
    <submittedName>
        <fullName evidence="4">Fatty-acid-binding protein 1</fullName>
    </submittedName>
</protein>
<comment type="similarity">
    <text evidence="1">Belongs to the chalcone isomerase family.</text>
</comment>
<dbReference type="PANTHER" id="PTHR47589:SF4">
    <property type="entry name" value="FATTY-ACID-BINDING PROTEIN 1-LIKE"/>
    <property type="match status" value="1"/>
</dbReference>
<dbReference type="GO" id="GO:0006631">
    <property type="term" value="P:fatty acid metabolic process"/>
    <property type="evidence" value="ECO:0007669"/>
    <property type="project" value="TreeGrafter"/>
</dbReference>
<feature type="compositionally biased region" description="Basic and acidic residues" evidence="2">
    <location>
        <begin position="29"/>
        <end position="71"/>
    </location>
</feature>
<organism evidence="4">
    <name type="scientific">Sesamum latifolium</name>
    <dbReference type="NCBI Taxonomy" id="2727402"/>
    <lineage>
        <taxon>Eukaryota</taxon>
        <taxon>Viridiplantae</taxon>
        <taxon>Streptophyta</taxon>
        <taxon>Embryophyta</taxon>
        <taxon>Tracheophyta</taxon>
        <taxon>Spermatophyta</taxon>
        <taxon>Magnoliopsida</taxon>
        <taxon>eudicotyledons</taxon>
        <taxon>Gunneridae</taxon>
        <taxon>Pentapetalae</taxon>
        <taxon>asterids</taxon>
        <taxon>lamiids</taxon>
        <taxon>Lamiales</taxon>
        <taxon>Pedaliaceae</taxon>
        <taxon>Sesamum</taxon>
    </lineage>
</organism>
<evidence type="ECO:0000256" key="1">
    <source>
        <dbReference type="ARBA" id="ARBA00007166"/>
    </source>
</evidence>
<dbReference type="Pfam" id="PF16036">
    <property type="entry name" value="Chalcone_3"/>
    <property type="match status" value="1"/>
</dbReference>
<gene>
    <name evidence="4" type="ORF">Slati_1627400</name>
</gene>
<name>A0AAW2XB24_9LAMI</name>
<dbReference type="InterPro" id="IPR016088">
    <property type="entry name" value="Chalcone_isomerase_3-sand"/>
</dbReference>
<dbReference type="InterPro" id="IPR036298">
    <property type="entry name" value="Chalcone_isomerase_sf"/>
</dbReference>
<feature type="domain" description="Chalcone isomerase" evidence="3">
    <location>
        <begin position="141"/>
        <end position="260"/>
    </location>
</feature>
<dbReference type="PANTHER" id="PTHR47589">
    <property type="entry name" value="FATTY-ACID-BINDING PROTEIN 1"/>
    <property type="match status" value="1"/>
</dbReference>
<dbReference type="EMBL" id="JACGWN010000005">
    <property type="protein sequence ID" value="KAL0450710.1"/>
    <property type="molecule type" value="Genomic_DNA"/>
</dbReference>
<sequence length="269" mass="29771">MPTTAVNDVAEKTEMLEIDPNTSVALKSTTKDKGNKQETEKLEGENENKSVGKEEKKEQEEPTKEAMKEEDVPVEVEAKTGVSFPVMLADGKRLHAVGLRKKSMIGVGIKIYAFGIYADNEKLKDLLKTKIGKAPPKPTKEMYQMVIDSNVGMMVRLVIVFSGLTMSMVRKSFDEGLGASIKKLTGGKNEELTKRIMGEASDDIKLTPGSVIEISRLPGYTLQTKVKDEVLSTVESELLCRAFMYMYLGEDPFDKEAKEKFGASLLSLF</sequence>
<dbReference type="AlphaFoldDB" id="A0AAW2XB24"/>
<accession>A0AAW2XB24</accession>
<evidence type="ECO:0000256" key="2">
    <source>
        <dbReference type="SAM" id="MobiDB-lite"/>
    </source>
</evidence>
<dbReference type="InterPro" id="IPR016089">
    <property type="entry name" value="Chalcone_isomerase_bundle_sf"/>
</dbReference>
<dbReference type="Gene3D" id="3.50.70.10">
    <property type="match status" value="1"/>
</dbReference>
<comment type="caution">
    <text evidence="4">The sequence shown here is derived from an EMBL/GenBank/DDBJ whole genome shotgun (WGS) entry which is preliminary data.</text>
</comment>
<reference evidence="4" key="1">
    <citation type="submission" date="2020-06" db="EMBL/GenBank/DDBJ databases">
        <authorList>
            <person name="Li T."/>
            <person name="Hu X."/>
            <person name="Zhang T."/>
            <person name="Song X."/>
            <person name="Zhang H."/>
            <person name="Dai N."/>
            <person name="Sheng W."/>
            <person name="Hou X."/>
            <person name="Wei L."/>
        </authorList>
    </citation>
    <scope>NUCLEOTIDE SEQUENCE</scope>
    <source>
        <strain evidence="4">KEN1</strain>
        <tissue evidence="4">Leaf</tissue>
    </source>
</reference>
<dbReference type="InterPro" id="IPR016087">
    <property type="entry name" value="Chalcone_isomerase"/>
</dbReference>
<dbReference type="InterPro" id="IPR044228">
    <property type="entry name" value="FAP1"/>
</dbReference>
<dbReference type="GO" id="GO:0005504">
    <property type="term" value="F:fatty acid binding"/>
    <property type="evidence" value="ECO:0007669"/>
    <property type="project" value="TreeGrafter"/>
</dbReference>
<reference evidence="4" key="2">
    <citation type="journal article" date="2024" name="Plant">
        <title>Genomic evolution and insights into agronomic trait innovations of Sesamum species.</title>
        <authorList>
            <person name="Miao H."/>
            <person name="Wang L."/>
            <person name="Qu L."/>
            <person name="Liu H."/>
            <person name="Sun Y."/>
            <person name="Le M."/>
            <person name="Wang Q."/>
            <person name="Wei S."/>
            <person name="Zheng Y."/>
            <person name="Lin W."/>
            <person name="Duan Y."/>
            <person name="Cao H."/>
            <person name="Xiong S."/>
            <person name="Wang X."/>
            <person name="Wei L."/>
            <person name="Li C."/>
            <person name="Ma Q."/>
            <person name="Ju M."/>
            <person name="Zhao R."/>
            <person name="Li G."/>
            <person name="Mu C."/>
            <person name="Tian Q."/>
            <person name="Mei H."/>
            <person name="Zhang T."/>
            <person name="Gao T."/>
            <person name="Zhang H."/>
        </authorList>
    </citation>
    <scope>NUCLEOTIDE SEQUENCE</scope>
    <source>
        <strain evidence="4">KEN1</strain>
    </source>
</reference>
<feature type="region of interest" description="Disordered" evidence="2">
    <location>
        <begin position="1"/>
        <end position="72"/>
    </location>
</feature>
<proteinExistence type="inferred from homology"/>
<dbReference type="SUPFAM" id="SSF54626">
    <property type="entry name" value="Chalcone isomerase"/>
    <property type="match status" value="1"/>
</dbReference>
<dbReference type="Gene3D" id="1.10.890.20">
    <property type="match status" value="1"/>
</dbReference>
<dbReference type="GO" id="GO:0009570">
    <property type="term" value="C:chloroplast stroma"/>
    <property type="evidence" value="ECO:0007669"/>
    <property type="project" value="TreeGrafter"/>
</dbReference>
<dbReference type="GO" id="GO:0016872">
    <property type="term" value="F:intramolecular lyase activity"/>
    <property type="evidence" value="ECO:0007669"/>
    <property type="project" value="InterPro"/>
</dbReference>
<evidence type="ECO:0000259" key="3">
    <source>
        <dbReference type="Pfam" id="PF16036"/>
    </source>
</evidence>
<evidence type="ECO:0000313" key="4">
    <source>
        <dbReference type="EMBL" id="KAL0450710.1"/>
    </source>
</evidence>